<reference evidence="15 16" key="1">
    <citation type="journal article" date="2014" name="Genome Biol. Evol.">
        <title>Genome degeneration and adaptation in a nascent stage of symbiosis.</title>
        <authorList>
            <person name="Oakeson K.F."/>
            <person name="Gil R."/>
            <person name="Clayton A.L."/>
            <person name="Dunn D.M."/>
            <person name="von Niederhausern A.C."/>
            <person name="Hamil C."/>
            <person name="Aoyagi A."/>
            <person name="Duval B."/>
            <person name="Baca A."/>
            <person name="Silva F.J."/>
            <person name="Vallier A."/>
            <person name="Jackson D.G."/>
            <person name="Latorre A."/>
            <person name="Weiss R.B."/>
            <person name="Heddi A."/>
            <person name="Moya A."/>
            <person name="Dale C."/>
        </authorList>
    </citation>
    <scope>NUCLEOTIDE SEQUENCE [LARGE SCALE GENOMIC DNA]</scope>
    <source>
        <strain evidence="15 16">HS1</strain>
    </source>
</reference>
<evidence type="ECO:0000256" key="6">
    <source>
        <dbReference type="ARBA" id="ARBA00022741"/>
    </source>
</evidence>
<dbReference type="CDD" id="cd00814">
    <property type="entry name" value="MetRS_core"/>
    <property type="match status" value="1"/>
</dbReference>
<dbReference type="InterPro" id="IPR014758">
    <property type="entry name" value="Met-tRNA_synth"/>
</dbReference>
<dbReference type="InterPro" id="IPR009080">
    <property type="entry name" value="tRNAsynth_Ia_anticodon-bd"/>
</dbReference>
<proteinExistence type="inferred from homology"/>
<dbReference type="OrthoDB" id="9810191at2"/>
<dbReference type="PRINTS" id="PR01041">
    <property type="entry name" value="TRNASYNTHMET"/>
</dbReference>
<keyword evidence="9 12" id="KW-0648">Protein biosynthesis</keyword>
<comment type="catalytic activity">
    <reaction evidence="11 12">
        <text>tRNA(Met) + L-methionine + ATP = L-methionyl-tRNA(Met) + AMP + diphosphate</text>
        <dbReference type="Rhea" id="RHEA:13481"/>
        <dbReference type="Rhea" id="RHEA-COMP:9667"/>
        <dbReference type="Rhea" id="RHEA-COMP:9698"/>
        <dbReference type="ChEBI" id="CHEBI:30616"/>
        <dbReference type="ChEBI" id="CHEBI:33019"/>
        <dbReference type="ChEBI" id="CHEBI:57844"/>
        <dbReference type="ChEBI" id="CHEBI:78442"/>
        <dbReference type="ChEBI" id="CHEBI:78530"/>
        <dbReference type="ChEBI" id="CHEBI:456215"/>
        <dbReference type="EC" id="6.1.1.10"/>
    </reaction>
</comment>
<dbReference type="EC" id="6.1.1.10" evidence="12"/>
<keyword evidence="10 12" id="KW-0030">Aminoacyl-tRNA synthetase</keyword>
<dbReference type="Pfam" id="PF19303">
    <property type="entry name" value="Anticodon_3"/>
    <property type="match status" value="1"/>
</dbReference>
<dbReference type="GO" id="GO:0005829">
    <property type="term" value="C:cytosol"/>
    <property type="evidence" value="ECO:0007669"/>
    <property type="project" value="TreeGrafter"/>
</dbReference>
<evidence type="ECO:0000259" key="14">
    <source>
        <dbReference type="Pfam" id="PF19303"/>
    </source>
</evidence>
<keyword evidence="6 12" id="KW-0547">Nucleotide-binding</keyword>
<dbReference type="Gene3D" id="2.20.28.20">
    <property type="entry name" value="Methionyl-tRNA synthetase, Zn-domain"/>
    <property type="match status" value="1"/>
</dbReference>
<keyword evidence="7 12" id="KW-0862">Zinc</keyword>
<dbReference type="Gene3D" id="3.40.50.620">
    <property type="entry name" value="HUPs"/>
    <property type="match status" value="1"/>
</dbReference>
<comment type="subunit">
    <text evidence="12">Monomer.</text>
</comment>
<dbReference type="PATRIC" id="fig|1239307.3.peg.883"/>
<dbReference type="HOGENOM" id="CLU_009710_1_2_6"/>
<organism evidence="15 16">
    <name type="scientific">Sodalis praecaptivus</name>
    <dbReference type="NCBI Taxonomy" id="1239307"/>
    <lineage>
        <taxon>Bacteria</taxon>
        <taxon>Pseudomonadati</taxon>
        <taxon>Pseudomonadota</taxon>
        <taxon>Gammaproteobacteria</taxon>
        <taxon>Enterobacterales</taxon>
        <taxon>Bruguierivoracaceae</taxon>
        <taxon>Sodalis</taxon>
    </lineage>
</organism>
<feature type="domain" description="Methionyl-tRNA synthetase anticodon-binding" evidence="14">
    <location>
        <begin position="418"/>
        <end position="558"/>
    </location>
</feature>
<comment type="function">
    <text evidence="1 12">Is required not only for elongation of protein synthesis but also for the initiation of all mRNA translation through initiator tRNA(fMet) aminoacylation.</text>
</comment>
<gene>
    <name evidence="12" type="primary">metG</name>
    <name evidence="15" type="ORF">Sant_0824</name>
</gene>
<dbReference type="HAMAP" id="MF_00098">
    <property type="entry name" value="Met_tRNA_synth_type1"/>
    <property type="match status" value="1"/>
</dbReference>
<feature type="binding site" evidence="12">
    <location>
        <position position="146"/>
    </location>
    <ligand>
        <name>Zn(2+)</name>
        <dbReference type="ChEBI" id="CHEBI:29105"/>
    </ligand>
</feature>
<comment type="subcellular location">
    <subcellularLocation>
        <location evidence="2 12">Cytoplasm</location>
    </subcellularLocation>
</comment>
<evidence type="ECO:0000256" key="1">
    <source>
        <dbReference type="ARBA" id="ARBA00003314"/>
    </source>
</evidence>
<dbReference type="InterPro" id="IPR014729">
    <property type="entry name" value="Rossmann-like_a/b/a_fold"/>
</dbReference>
<evidence type="ECO:0000256" key="10">
    <source>
        <dbReference type="ARBA" id="ARBA00023146"/>
    </source>
</evidence>
<dbReference type="AlphaFoldDB" id="W0HTQ0"/>
<dbReference type="SUPFAM" id="SSF47323">
    <property type="entry name" value="Anticodon-binding domain of a subclass of class I aminoacyl-tRNA synthetases"/>
    <property type="match status" value="1"/>
</dbReference>
<feature type="binding site" evidence="12">
    <location>
        <position position="159"/>
    </location>
    <ligand>
        <name>Zn(2+)</name>
        <dbReference type="ChEBI" id="CHEBI:29105"/>
    </ligand>
</feature>
<dbReference type="GO" id="GO:0005524">
    <property type="term" value="F:ATP binding"/>
    <property type="evidence" value="ECO:0007669"/>
    <property type="project" value="UniProtKB-UniRule"/>
</dbReference>
<accession>W0HTQ0</accession>
<dbReference type="InterPro" id="IPR023458">
    <property type="entry name" value="Met-tRNA_ligase_1"/>
</dbReference>
<evidence type="ECO:0000256" key="5">
    <source>
        <dbReference type="ARBA" id="ARBA00022598"/>
    </source>
</evidence>
<dbReference type="Gene3D" id="1.10.730.10">
    <property type="entry name" value="Isoleucyl-tRNA Synthetase, Domain 1"/>
    <property type="match status" value="1"/>
</dbReference>
<dbReference type="SUPFAM" id="SSF57770">
    <property type="entry name" value="Methionyl-tRNA synthetase (MetRS), Zn-domain"/>
    <property type="match status" value="1"/>
</dbReference>
<evidence type="ECO:0000313" key="16">
    <source>
        <dbReference type="Proteomes" id="UP000019028"/>
    </source>
</evidence>
<evidence type="ECO:0000256" key="12">
    <source>
        <dbReference type="HAMAP-Rule" id="MF_00098"/>
    </source>
</evidence>
<keyword evidence="5 12" id="KW-0436">Ligase</keyword>
<dbReference type="CDD" id="cd07957">
    <property type="entry name" value="Anticodon_Ia_Met"/>
    <property type="match status" value="1"/>
</dbReference>
<evidence type="ECO:0000256" key="2">
    <source>
        <dbReference type="ARBA" id="ARBA00004496"/>
    </source>
</evidence>
<dbReference type="InterPro" id="IPR015413">
    <property type="entry name" value="Methionyl/Leucyl_tRNA_Synth"/>
</dbReference>
<dbReference type="KEGG" id="sod:Sant_0824"/>
<feature type="binding site" evidence="12">
    <location>
        <position position="143"/>
    </location>
    <ligand>
        <name>Zn(2+)</name>
        <dbReference type="ChEBI" id="CHEBI:29105"/>
    </ligand>
</feature>
<dbReference type="PANTHER" id="PTHR45765:SF1">
    <property type="entry name" value="METHIONINE--TRNA LIGASE, CYTOPLASMIC"/>
    <property type="match status" value="1"/>
</dbReference>
<dbReference type="GO" id="GO:0017101">
    <property type="term" value="C:aminoacyl-tRNA synthetase multienzyme complex"/>
    <property type="evidence" value="ECO:0007669"/>
    <property type="project" value="TreeGrafter"/>
</dbReference>
<keyword evidence="16" id="KW-1185">Reference proteome</keyword>
<evidence type="ECO:0000256" key="9">
    <source>
        <dbReference type="ARBA" id="ARBA00022917"/>
    </source>
</evidence>
<evidence type="ECO:0000259" key="13">
    <source>
        <dbReference type="Pfam" id="PF09334"/>
    </source>
</evidence>
<feature type="short sequence motif" description="'HIGH' region" evidence="12">
    <location>
        <begin position="11"/>
        <end position="21"/>
    </location>
</feature>
<dbReference type="Pfam" id="PF09334">
    <property type="entry name" value="tRNA-synt_1g"/>
    <property type="match status" value="1"/>
</dbReference>
<dbReference type="PANTHER" id="PTHR45765">
    <property type="entry name" value="METHIONINE--TRNA LIGASE"/>
    <property type="match status" value="1"/>
</dbReference>
<feature type="domain" description="Methionyl/Leucyl tRNA synthetase" evidence="13">
    <location>
        <begin position="5"/>
        <end position="398"/>
    </location>
</feature>
<dbReference type="InterPro" id="IPR029038">
    <property type="entry name" value="MetRS_Zn"/>
</dbReference>
<comment type="cofactor">
    <cofactor evidence="12">
        <name>Zn(2+)</name>
        <dbReference type="ChEBI" id="CHEBI:29105"/>
    </cofactor>
    <text evidence="12">Binds 1 zinc ion per subunit.</text>
</comment>
<evidence type="ECO:0000256" key="4">
    <source>
        <dbReference type="ARBA" id="ARBA00022490"/>
    </source>
</evidence>
<dbReference type="Proteomes" id="UP000019028">
    <property type="component" value="Chromosome"/>
</dbReference>
<name>W0HTQ0_9GAMM</name>
<feature type="binding site" evidence="12">
    <location>
        <position position="338"/>
    </location>
    <ligand>
        <name>ATP</name>
        <dbReference type="ChEBI" id="CHEBI:30616"/>
    </ligand>
</feature>
<dbReference type="SUPFAM" id="SSF52374">
    <property type="entry name" value="Nucleotidylyl transferase"/>
    <property type="match status" value="1"/>
</dbReference>
<dbReference type="NCBIfam" id="TIGR00398">
    <property type="entry name" value="metG"/>
    <property type="match status" value="1"/>
</dbReference>
<sequence length="565" mass="63592">MKKKLITSALPYINGVKHLGNLVGSILPADIFARYSRQQGETVLFICGTDEHGAPAELGAAASGMSIEAYCQHNHQLQKDIYQAFNISFDHFGRTSSPANHRLTQRVFAAIDQHGFIFSDTLQQFYSVDDKRFLPDRYIEGTCPLCGFPDARGDQCDGCGALLNPSELRCPRSAISPGSALQLMESRHLFLDLAKLEPAVRSWLDSHPHWPATVRGIARKWLQEGLRPRCITRDLAWGIGVPKAGFEDKVFYVWFDAPLGYISMTQEWAAAQGRPECWRDWWQRPEEVELVQFMAKDNVPFHTVFWPAMMIATAETWTLPTFIKGVNWLTYEGDKFSTSRQRGVFTGEALTLFPADYWRYTLFCMMPETSDTDFSFSAMAQIINKDLADNLGNFINRLVTLIVSNFNGALPAGYSPDPALNQALSQDVSEYEHHMRQLEYRKAGVAMRRMWTRGNEYITHQQPWRQVKTDPLASAQVLKNCLGLLWVYSCVLAPVAPGIAERIRAILPVDGARWPSAKAALQQDWLQPVLAITSPAETLIRKISEGEVEALTQRFAGKTPPPADL</sequence>
<evidence type="ECO:0000256" key="3">
    <source>
        <dbReference type="ARBA" id="ARBA00008258"/>
    </source>
</evidence>
<keyword evidence="4 12" id="KW-0963">Cytoplasm</keyword>
<protein>
    <recommendedName>
        <fullName evidence="12">Methionine--tRNA ligase</fullName>
        <ecNumber evidence="12">6.1.1.10</ecNumber>
    </recommendedName>
    <alternativeName>
        <fullName evidence="12">Methionyl-tRNA synthetase</fullName>
        <shortName evidence="12">MetRS</shortName>
    </alternativeName>
</protein>
<dbReference type="InterPro" id="IPR041872">
    <property type="entry name" value="Anticodon_Met"/>
</dbReference>
<evidence type="ECO:0000256" key="8">
    <source>
        <dbReference type="ARBA" id="ARBA00022840"/>
    </source>
</evidence>
<evidence type="ECO:0000256" key="11">
    <source>
        <dbReference type="ARBA" id="ARBA00047364"/>
    </source>
</evidence>
<feature type="binding site" evidence="12">
    <location>
        <position position="156"/>
    </location>
    <ligand>
        <name>Zn(2+)</name>
        <dbReference type="ChEBI" id="CHEBI:29105"/>
    </ligand>
</feature>
<comment type="similarity">
    <text evidence="3 12">Belongs to the class-I aminoacyl-tRNA synthetase family. MetG type 1 subfamily.</text>
</comment>
<dbReference type="InterPro" id="IPR033911">
    <property type="entry name" value="MetRS_core"/>
</dbReference>
<evidence type="ECO:0000256" key="7">
    <source>
        <dbReference type="ARBA" id="ARBA00022833"/>
    </source>
</evidence>
<keyword evidence="8 12" id="KW-0067">ATP-binding</keyword>
<dbReference type="GO" id="GO:0006431">
    <property type="term" value="P:methionyl-tRNA aminoacylation"/>
    <property type="evidence" value="ECO:0007669"/>
    <property type="project" value="UniProtKB-UniRule"/>
</dbReference>
<dbReference type="EMBL" id="CP006569">
    <property type="protein sequence ID" value="AHF75907.1"/>
    <property type="molecule type" value="Genomic_DNA"/>
</dbReference>
<dbReference type="GO" id="GO:0004825">
    <property type="term" value="F:methionine-tRNA ligase activity"/>
    <property type="evidence" value="ECO:0007669"/>
    <property type="project" value="UniProtKB-UniRule"/>
</dbReference>
<feature type="short sequence motif" description="'KMSKS' region" evidence="12">
    <location>
        <begin position="335"/>
        <end position="339"/>
    </location>
</feature>
<dbReference type="GO" id="GO:0046872">
    <property type="term" value="F:metal ion binding"/>
    <property type="evidence" value="ECO:0007669"/>
    <property type="project" value="UniProtKB-KW"/>
</dbReference>
<dbReference type="FunFam" id="2.20.28.20:FF:000001">
    <property type="entry name" value="Methionine--tRNA ligase"/>
    <property type="match status" value="1"/>
</dbReference>
<keyword evidence="12" id="KW-0479">Metal-binding</keyword>
<evidence type="ECO:0000313" key="15">
    <source>
        <dbReference type="EMBL" id="AHF75907.1"/>
    </source>
</evidence>